<evidence type="ECO:0000256" key="1">
    <source>
        <dbReference type="ARBA" id="ARBA00038299"/>
    </source>
</evidence>
<evidence type="ECO:0000313" key="4">
    <source>
        <dbReference type="Proteomes" id="UP000271241"/>
    </source>
</evidence>
<dbReference type="InterPro" id="IPR027073">
    <property type="entry name" value="5_3_exoribonuclease"/>
</dbReference>
<dbReference type="GO" id="GO:0003723">
    <property type="term" value="F:RNA binding"/>
    <property type="evidence" value="ECO:0007669"/>
    <property type="project" value="TreeGrafter"/>
</dbReference>
<proteinExistence type="inferred from homology"/>
<dbReference type="AlphaFoldDB" id="A0A4P9XH60"/>
<dbReference type="Gene3D" id="3.40.50.12390">
    <property type="match status" value="1"/>
</dbReference>
<dbReference type="STRING" id="78915.A0A4P9XH60"/>
<comment type="similarity">
    <text evidence="1">Belongs to the 5'-3' exonuclease family.</text>
</comment>
<reference evidence="4" key="1">
    <citation type="journal article" date="2018" name="Nat. Microbiol.">
        <title>Leveraging single-cell genomics to expand the fungal tree of life.</title>
        <authorList>
            <person name="Ahrendt S.R."/>
            <person name="Quandt C.A."/>
            <person name="Ciobanu D."/>
            <person name="Clum A."/>
            <person name="Salamov A."/>
            <person name="Andreopoulos B."/>
            <person name="Cheng J.F."/>
            <person name="Woyke T."/>
            <person name="Pelin A."/>
            <person name="Henrissat B."/>
            <person name="Reynolds N.K."/>
            <person name="Benny G.L."/>
            <person name="Smith M.E."/>
            <person name="James T.Y."/>
            <person name="Grigoriev I.V."/>
        </authorList>
    </citation>
    <scope>NUCLEOTIDE SEQUENCE [LARGE SCALE GENOMIC DNA]</scope>
    <source>
        <strain evidence="4">RSA 1356</strain>
    </source>
</reference>
<evidence type="ECO:0000259" key="2">
    <source>
        <dbReference type="Pfam" id="PF03159"/>
    </source>
</evidence>
<evidence type="ECO:0000313" key="3">
    <source>
        <dbReference type="EMBL" id="RKP04591.1"/>
    </source>
</evidence>
<dbReference type="EMBL" id="KZ993603">
    <property type="protein sequence ID" value="RKP04591.1"/>
    <property type="molecule type" value="Genomic_DNA"/>
</dbReference>
<dbReference type="PANTHER" id="PTHR12341">
    <property type="entry name" value="5'-&gt;3' EXORIBONUCLEASE"/>
    <property type="match status" value="1"/>
</dbReference>
<feature type="domain" description="Xrn1 N-terminal" evidence="2">
    <location>
        <begin position="1"/>
        <end position="114"/>
    </location>
</feature>
<dbReference type="InterPro" id="IPR004859">
    <property type="entry name" value="Xrn1_N"/>
</dbReference>
<accession>A0A4P9XH60</accession>
<keyword evidence="4" id="KW-1185">Reference proteome</keyword>
<dbReference type="Proteomes" id="UP000271241">
    <property type="component" value="Unassembled WGS sequence"/>
</dbReference>
<name>A0A4P9XH60_9FUNG</name>
<organism evidence="3 4">
    <name type="scientific">Thamnocephalis sphaerospora</name>
    <dbReference type="NCBI Taxonomy" id="78915"/>
    <lineage>
        <taxon>Eukaryota</taxon>
        <taxon>Fungi</taxon>
        <taxon>Fungi incertae sedis</taxon>
        <taxon>Zoopagomycota</taxon>
        <taxon>Zoopagomycotina</taxon>
        <taxon>Zoopagomycetes</taxon>
        <taxon>Zoopagales</taxon>
        <taxon>Sigmoideomycetaceae</taxon>
        <taxon>Thamnocephalis</taxon>
    </lineage>
</organism>
<sequence length="140" mass="16071">MTMLPFFSWASQRYPRCVQPVSHSTFMECDMLYIELGKLIRNCYYPMSPIAAPIEATESEIIGDIGNYIDHIVQLARPQKGCCLFMNGLLPGAVMRRVRDDAYNRYIRMENIMEAMCEEDEEPVAAYDCNAAMARPLWLA</sequence>
<dbReference type="Pfam" id="PF03159">
    <property type="entry name" value="XRN_N"/>
    <property type="match status" value="1"/>
</dbReference>
<dbReference type="GO" id="GO:0004534">
    <property type="term" value="F:5'-3' RNA exonuclease activity"/>
    <property type="evidence" value="ECO:0007669"/>
    <property type="project" value="TreeGrafter"/>
</dbReference>
<gene>
    <name evidence="3" type="ORF">THASP1DRAFT_33625</name>
</gene>
<dbReference type="PANTHER" id="PTHR12341:SF7">
    <property type="entry name" value="5'-3' EXORIBONUCLEASE 1"/>
    <property type="match status" value="1"/>
</dbReference>
<dbReference type="GO" id="GO:0005634">
    <property type="term" value="C:nucleus"/>
    <property type="evidence" value="ECO:0007669"/>
    <property type="project" value="TreeGrafter"/>
</dbReference>
<dbReference type="GO" id="GO:0000956">
    <property type="term" value="P:nuclear-transcribed mRNA catabolic process"/>
    <property type="evidence" value="ECO:0007669"/>
    <property type="project" value="TreeGrafter"/>
</dbReference>
<protein>
    <recommendedName>
        <fullName evidence="2">Xrn1 N-terminal domain-containing protein</fullName>
    </recommendedName>
</protein>